<dbReference type="AlphaFoldDB" id="A0A9X1NDS9"/>
<dbReference type="Gene3D" id="3.40.50.1820">
    <property type="entry name" value="alpha/beta hydrolase"/>
    <property type="match status" value="1"/>
</dbReference>
<evidence type="ECO:0000259" key="5">
    <source>
        <dbReference type="Pfam" id="PF08386"/>
    </source>
</evidence>
<protein>
    <submittedName>
        <fullName evidence="6">Alpha/beta hydrolase</fullName>
    </submittedName>
</protein>
<gene>
    <name evidence="6" type="ORF">LR394_13380</name>
</gene>
<comment type="similarity">
    <text evidence="1">Belongs to the peptidase S33 family.</text>
</comment>
<evidence type="ECO:0000256" key="4">
    <source>
        <dbReference type="SAM" id="SignalP"/>
    </source>
</evidence>
<reference evidence="6" key="1">
    <citation type="submission" date="2021-11" db="EMBL/GenBank/DDBJ databases">
        <title>Streptomyces corallinus and Kineosporia corallina sp. nov., two new coral-derived marine actinobacteria.</title>
        <authorList>
            <person name="Buangrab K."/>
            <person name="Sutthacheep M."/>
            <person name="Yeemin T."/>
            <person name="Harunari E."/>
            <person name="Igarashi Y."/>
            <person name="Sripreechasak P."/>
            <person name="Kanchanasin P."/>
            <person name="Tanasupawat S."/>
            <person name="Phongsopitanun W."/>
        </authorList>
    </citation>
    <scope>NUCLEOTIDE SEQUENCE</scope>
    <source>
        <strain evidence="6">JCM 31032</strain>
    </source>
</reference>
<dbReference type="PANTHER" id="PTHR43248">
    <property type="entry name" value="2-SUCCINYL-6-HYDROXY-2,4-CYCLOHEXADIENE-1-CARBOXYLATE SYNTHASE"/>
    <property type="match status" value="1"/>
</dbReference>
<evidence type="ECO:0000256" key="3">
    <source>
        <dbReference type="ARBA" id="ARBA00022801"/>
    </source>
</evidence>
<keyword evidence="7" id="KW-1185">Reference proteome</keyword>
<proteinExistence type="inferred from homology"/>
<dbReference type="RefSeq" id="WP_231441564.1">
    <property type="nucleotide sequence ID" value="NZ_JAJOMB010000006.1"/>
</dbReference>
<organism evidence="6 7">
    <name type="scientific">Kineosporia babensis</name>
    <dbReference type="NCBI Taxonomy" id="499548"/>
    <lineage>
        <taxon>Bacteria</taxon>
        <taxon>Bacillati</taxon>
        <taxon>Actinomycetota</taxon>
        <taxon>Actinomycetes</taxon>
        <taxon>Kineosporiales</taxon>
        <taxon>Kineosporiaceae</taxon>
        <taxon>Kineosporia</taxon>
    </lineage>
</organism>
<keyword evidence="3 6" id="KW-0378">Hydrolase</keyword>
<dbReference type="Pfam" id="PF08386">
    <property type="entry name" value="Abhydrolase_4"/>
    <property type="match status" value="1"/>
</dbReference>
<evidence type="ECO:0000256" key="1">
    <source>
        <dbReference type="ARBA" id="ARBA00010088"/>
    </source>
</evidence>
<dbReference type="EMBL" id="JAJOMB010000006">
    <property type="protein sequence ID" value="MCD5311896.1"/>
    <property type="molecule type" value="Genomic_DNA"/>
</dbReference>
<dbReference type="InterPro" id="IPR013595">
    <property type="entry name" value="Pept_S33_TAP-like_C"/>
</dbReference>
<evidence type="ECO:0000313" key="7">
    <source>
        <dbReference type="Proteomes" id="UP001138997"/>
    </source>
</evidence>
<accession>A0A9X1NDS9</accession>
<evidence type="ECO:0000256" key="2">
    <source>
        <dbReference type="ARBA" id="ARBA00022729"/>
    </source>
</evidence>
<feature type="domain" description="Peptidase S33 tripeptidyl aminopeptidase-like C-terminal" evidence="5">
    <location>
        <begin position="382"/>
        <end position="483"/>
    </location>
</feature>
<dbReference type="InterPro" id="IPR051601">
    <property type="entry name" value="Serine_prot/Carboxylest_S33"/>
</dbReference>
<dbReference type="SUPFAM" id="SSF53474">
    <property type="entry name" value="alpha/beta-Hydrolases"/>
    <property type="match status" value="1"/>
</dbReference>
<name>A0A9X1NDS9_9ACTN</name>
<comment type="caution">
    <text evidence="6">The sequence shown here is derived from an EMBL/GenBank/DDBJ whole genome shotgun (WGS) entry which is preliminary data.</text>
</comment>
<dbReference type="InterPro" id="IPR029058">
    <property type="entry name" value="AB_hydrolase_fold"/>
</dbReference>
<keyword evidence="2 4" id="KW-0732">Signal</keyword>
<dbReference type="Proteomes" id="UP001138997">
    <property type="component" value="Unassembled WGS sequence"/>
</dbReference>
<dbReference type="PANTHER" id="PTHR43248:SF29">
    <property type="entry name" value="TRIPEPTIDYL AMINOPEPTIDASE"/>
    <property type="match status" value="1"/>
</dbReference>
<sequence>MSYRKRKTLSGAAVLAAIATTLLVAPAQASETPVRSSVKWGACPEEVAAKGLECATVKVPLDHRKREGQSIEIALSRLASTDPAKRRGVLLTNPGGPGYEGRTFPTLMQEVLPKSVLSSYDVIGFDPRGMGASAPVTCDMTQEQLRYGNIPPWANGPKDVKKRAAEVKTVAEQCLTSESRAMLPYISTANTARDMDLIRQALGEPKLSYLGYSYGSHLGAVYTSLFPERSDRIVLDSNTGPGGLDRDGSILFAQGLKDRFPDFAKWLAARDEKYGMGSTQKEVKATFFELARELDRKPLKWLTGSDFRIAAFAFTYSDSQFTDLAELWDAVKQGADADPGPVVPVAENQIAGHLHVICNDSYWPKTVKFYQRDVKANRARYPMLGAAAANIRPCAFWPEPIEAPVTITDRGPANVLMVQNLRDPGTPLAGALRMRKAFGERARIVTADQGGHGTYALGTNRCANDTTTKFLVTGRYPAQDVACKAEKK</sequence>
<feature type="signal peptide" evidence="4">
    <location>
        <begin position="1"/>
        <end position="29"/>
    </location>
</feature>
<dbReference type="GO" id="GO:0016787">
    <property type="term" value="F:hydrolase activity"/>
    <property type="evidence" value="ECO:0007669"/>
    <property type="project" value="UniProtKB-KW"/>
</dbReference>
<feature type="chain" id="PRO_5040896320" evidence="4">
    <location>
        <begin position="30"/>
        <end position="488"/>
    </location>
</feature>
<evidence type="ECO:0000313" key="6">
    <source>
        <dbReference type="EMBL" id="MCD5311896.1"/>
    </source>
</evidence>